<organism evidence="1 2">
    <name type="scientific">Endozoicomonas montiporae</name>
    <dbReference type="NCBI Taxonomy" id="1027273"/>
    <lineage>
        <taxon>Bacteria</taxon>
        <taxon>Pseudomonadati</taxon>
        <taxon>Pseudomonadota</taxon>
        <taxon>Gammaproteobacteria</taxon>
        <taxon>Oceanospirillales</taxon>
        <taxon>Endozoicomonadaceae</taxon>
        <taxon>Endozoicomonas</taxon>
    </lineage>
</organism>
<reference evidence="1 2" key="1">
    <citation type="submission" date="2014-06" db="EMBL/GenBank/DDBJ databases">
        <title>Whole Genome Sequences of Three Symbiotic Endozoicomonas Bacteria.</title>
        <authorList>
            <person name="Neave M.J."/>
            <person name="Apprill A."/>
            <person name="Voolstra C.R."/>
        </authorList>
    </citation>
    <scope>NUCLEOTIDE SEQUENCE [LARGE SCALE GENOMIC DNA]</scope>
    <source>
        <strain evidence="1 2">LMG 24815</strain>
    </source>
</reference>
<keyword evidence="2" id="KW-1185">Reference proteome</keyword>
<proteinExistence type="predicted"/>
<gene>
    <name evidence="1" type="ORF">GZ77_26690</name>
</gene>
<evidence type="ECO:0000313" key="1">
    <source>
        <dbReference type="EMBL" id="KEQ11206.1"/>
    </source>
</evidence>
<comment type="caution">
    <text evidence="1">The sequence shown here is derived from an EMBL/GenBank/DDBJ whole genome shotgun (WGS) entry which is preliminary data.</text>
</comment>
<dbReference type="EMBL" id="JOKG01000016">
    <property type="protein sequence ID" value="KEQ11206.1"/>
    <property type="molecule type" value="Genomic_DNA"/>
</dbReference>
<protein>
    <submittedName>
        <fullName evidence="1">Uncharacterized protein</fullName>
    </submittedName>
</protein>
<sequence length="179" mass="20074">MPGVNGYQQSLMCFCMKVLIKVMKIKKTIGYVDLRECFTLGKYGRRLLTFGLGSLILLFALESGAGLNGRSDFDSRLNQLLQVNNNKRVVDYFNQDGVRDRLFSAMISHGYLINPNDQQINQDLSSVIRMYNDRFSSSGSYLDPEELVSAAESSGIFDSGATFNEAQHSSASQRLFQKL</sequence>
<evidence type="ECO:0000313" key="2">
    <source>
        <dbReference type="Proteomes" id="UP000028006"/>
    </source>
</evidence>
<name>A0A081MYD3_9GAMM</name>
<accession>A0A081MYD3</accession>
<dbReference type="AlphaFoldDB" id="A0A081MYD3"/>
<dbReference type="Proteomes" id="UP000028006">
    <property type="component" value="Unassembled WGS sequence"/>
</dbReference>